<dbReference type="FunFam" id="3.40.309.10:FF:000009">
    <property type="entry name" value="Aldehyde dehydrogenase A"/>
    <property type="match status" value="1"/>
</dbReference>
<evidence type="ECO:0000313" key="7">
    <source>
        <dbReference type="Proteomes" id="UP000186406"/>
    </source>
</evidence>
<dbReference type="Proteomes" id="UP000186406">
    <property type="component" value="Unassembled WGS sequence"/>
</dbReference>
<dbReference type="Gene3D" id="3.40.309.10">
    <property type="entry name" value="Aldehyde Dehydrogenase, Chain A, domain 2"/>
    <property type="match status" value="1"/>
</dbReference>
<dbReference type="RefSeq" id="WP_073628420.1">
    <property type="nucleotide sequence ID" value="NZ_FRXO01000004.1"/>
</dbReference>
<reference evidence="6 7" key="1">
    <citation type="submission" date="2016-12" db="EMBL/GenBank/DDBJ databases">
        <authorList>
            <person name="Song W.-J."/>
            <person name="Kurnit D.M."/>
        </authorList>
    </citation>
    <scope>NUCLEOTIDE SEQUENCE [LARGE SCALE GENOMIC DNA]</scope>
    <source>
        <strain evidence="6 7">DSM 19599</strain>
    </source>
</reference>
<dbReference type="InterPro" id="IPR016161">
    <property type="entry name" value="Ald_DH/histidinol_DH"/>
</dbReference>
<dbReference type="FunFam" id="3.40.605.10:FF:000007">
    <property type="entry name" value="NAD/NADP-dependent betaine aldehyde dehydrogenase"/>
    <property type="match status" value="1"/>
</dbReference>
<gene>
    <name evidence="6" type="ORF">SAMN02745172_02102</name>
</gene>
<dbReference type="PANTHER" id="PTHR43353">
    <property type="entry name" value="SUCCINATE-SEMIALDEHYDE DEHYDROGENASE, MITOCHONDRIAL"/>
    <property type="match status" value="1"/>
</dbReference>
<dbReference type="OrthoDB" id="9812625at2"/>
<protein>
    <submittedName>
        <fullName evidence="6">Succinate-semialdehyde dehydrogenase / glutarate-semialdehyde dehydrogenase</fullName>
    </submittedName>
</protein>
<dbReference type="STRING" id="1123029.SAMN02745172_02102"/>
<name>A0A1M7ZKQ2_9HYPH</name>
<dbReference type="PANTHER" id="PTHR43353:SF5">
    <property type="entry name" value="SUCCINATE-SEMIALDEHYDE DEHYDROGENASE, MITOCHONDRIAL"/>
    <property type="match status" value="1"/>
</dbReference>
<dbReference type="InterPro" id="IPR016162">
    <property type="entry name" value="Ald_DH_N"/>
</dbReference>
<dbReference type="CDD" id="cd07103">
    <property type="entry name" value="ALDH_F5_SSADH_GabD"/>
    <property type="match status" value="1"/>
</dbReference>
<dbReference type="PROSITE" id="PS00687">
    <property type="entry name" value="ALDEHYDE_DEHYDR_GLU"/>
    <property type="match status" value="1"/>
</dbReference>
<keyword evidence="2 4" id="KW-0560">Oxidoreductase</keyword>
<dbReference type="GO" id="GO:0004777">
    <property type="term" value="F:succinate-semialdehyde dehydrogenase (NAD+) activity"/>
    <property type="evidence" value="ECO:0007669"/>
    <property type="project" value="TreeGrafter"/>
</dbReference>
<dbReference type="AlphaFoldDB" id="A0A1M7ZKQ2"/>
<dbReference type="InterPro" id="IPR029510">
    <property type="entry name" value="Ald_DH_CS_GLU"/>
</dbReference>
<evidence type="ECO:0000256" key="4">
    <source>
        <dbReference type="RuleBase" id="RU003345"/>
    </source>
</evidence>
<organism evidence="6 7">
    <name type="scientific">Pseudoxanthobacter soli DSM 19599</name>
    <dbReference type="NCBI Taxonomy" id="1123029"/>
    <lineage>
        <taxon>Bacteria</taxon>
        <taxon>Pseudomonadati</taxon>
        <taxon>Pseudomonadota</taxon>
        <taxon>Alphaproteobacteria</taxon>
        <taxon>Hyphomicrobiales</taxon>
        <taxon>Segnochrobactraceae</taxon>
        <taxon>Pseudoxanthobacter</taxon>
    </lineage>
</organism>
<accession>A0A1M7ZKQ2</accession>
<feature type="domain" description="Aldehyde dehydrogenase" evidence="5">
    <location>
        <begin position="15"/>
        <end position="472"/>
    </location>
</feature>
<comment type="similarity">
    <text evidence="1 4">Belongs to the aldehyde dehydrogenase family.</text>
</comment>
<dbReference type="SUPFAM" id="SSF53720">
    <property type="entry name" value="ALDH-like"/>
    <property type="match status" value="1"/>
</dbReference>
<evidence type="ECO:0000256" key="1">
    <source>
        <dbReference type="ARBA" id="ARBA00009986"/>
    </source>
</evidence>
<evidence type="ECO:0000256" key="3">
    <source>
        <dbReference type="PROSITE-ProRule" id="PRU10007"/>
    </source>
</evidence>
<evidence type="ECO:0000313" key="6">
    <source>
        <dbReference type="EMBL" id="SHO65457.1"/>
    </source>
</evidence>
<dbReference type="GO" id="GO:0009450">
    <property type="term" value="P:gamma-aminobutyric acid catabolic process"/>
    <property type="evidence" value="ECO:0007669"/>
    <property type="project" value="TreeGrafter"/>
</dbReference>
<dbReference type="Gene3D" id="3.40.605.10">
    <property type="entry name" value="Aldehyde Dehydrogenase, Chain A, domain 1"/>
    <property type="match status" value="1"/>
</dbReference>
<sequence>MYRNFGLFIDGDWQRAGGEGFIEVCDPASGEVIGEVPAAGVADVEAAISAANDGLRTWRSTAAWQRADVLHAVADRMAARSEEAARCITLEAGKPLAQSRREWALSVDQFRWYAEEARRIYGRIVESRAPGGRIEVLHEPVGIVAAFTAWNFPAVLIARKVAPALAAGCSVVVRPSSEVPGTAMIIVDCLREAGVPKGVVNLVVGPTSTTYATLIASPAVRKITLTGSTAVGRQMARDAAGTLKRVGMELGGNAPMIVFGDADLKAALDLAVPTKFANAGQVCVTPDRFYIHETLHGAFVAGFAERARALRLGHGLDEATQMGPLINRRRLEAIEAVVADARARGGNVVTGGGRPADLNRGCFFEPTVIAGLPDDAEAIAAENFGPIAAITPFSQADEVYRRVNQGEYGLSAYVFTRDPSRIREAVSAIEAGMVGVNSFALAAAEAPFGGIKSSGMGREGGAEGIVDYLNVKLAQVTI</sequence>
<feature type="active site" evidence="3">
    <location>
        <position position="249"/>
    </location>
</feature>
<dbReference type="InterPro" id="IPR050740">
    <property type="entry name" value="Aldehyde_DH_Superfamily"/>
</dbReference>
<evidence type="ECO:0000256" key="2">
    <source>
        <dbReference type="ARBA" id="ARBA00023002"/>
    </source>
</evidence>
<dbReference type="Pfam" id="PF00171">
    <property type="entry name" value="Aldedh"/>
    <property type="match status" value="1"/>
</dbReference>
<evidence type="ECO:0000259" key="5">
    <source>
        <dbReference type="Pfam" id="PF00171"/>
    </source>
</evidence>
<dbReference type="InterPro" id="IPR015590">
    <property type="entry name" value="Aldehyde_DH_dom"/>
</dbReference>
<dbReference type="EMBL" id="FRXO01000004">
    <property type="protein sequence ID" value="SHO65457.1"/>
    <property type="molecule type" value="Genomic_DNA"/>
</dbReference>
<proteinExistence type="inferred from homology"/>
<dbReference type="InterPro" id="IPR016163">
    <property type="entry name" value="Ald_DH_C"/>
</dbReference>
<keyword evidence="7" id="KW-1185">Reference proteome</keyword>